<dbReference type="GO" id="GO:0003746">
    <property type="term" value="F:translation elongation factor activity"/>
    <property type="evidence" value="ECO:0007669"/>
    <property type="project" value="UniProtKB-KW"/>
</dbReference>
<dbReference type="Proteomes" id="UP000321787">
    <property type="component" value="Unassembled WGS sequence"/>
</dbReference>
<dbReference type="EMBL" id="BJTZ01000004">
    <property type="protein sequence ID" value="GEK12926.1"/>
    <property type="molecule type" value="Genomic_DNA"/>
</dbReference>
<sequence length="122" mass="13839">MGQMGTMKKQKQIQQILNALGWSHATFADIVFEELYADELGSSNNTDKDAIRKLAASIKKQLQRSSTADELLNKYLRILSEHPDYQALNLDMILMKYVDHSCLSTSLTMQLTNLSKELDSQN</sequence>
<organism evidence="1 2">
    <name type="scientific">Aliivibrio fischeri</name>
    <name type="common">Vibrio fischeri</name>
    <dbReference type="NCBI Taxonomy" id="668"/>
    <lineage>
        <taxon>Bacteria</taxon>
        <taxon>Pseudomonadati</taxon>
        <taxon>Pseudomonadota</taxon>
        <taxon>Gammaproteobacteria</taxon>
        <taxon>Vibrionales</taxon>
        <taxon>Vibrionaceae</taxon>
        <taxon>Aliivibrio</taxon>
    </lineage>
</organism>
<reference evidence="1 2" key="1">
    <citation type="submission" date="2019-07" db="EMBL/GenBank/DDBJ databases">
        <title>Whole genome shotgun sequence of Aliivibrio fischeri NBRC 101058.</title>
        <authorList>
            <person name="Hosoyama A."/>
            <person name="Uohara A."/>
            <person name="Ohji S."/>
            <person name="Ichikawa N."/>
        </authorList>
    </citation>
    <scope>NUCLEOTIDE SEQUENCE [LARGE SCALE GENOMIC DNA]</scope>
    <source>
        <strain evidence="1 2">NBRC 101058</strain>
    </source>
</reference>
<gene>
    <name evidence="1" type="ORF">AFI02nite_09620</name>
</gene>
<dbReference type="AlphaFoldDB" id="A0A510UEI9"/>
<protein>
    <submittedName>
        <fullName evidence="1">Translation elongation factor Ts</fullName>
    </submittedName>
</protein>
<name>A0A510UEI9_ALIFS</name>
<evidence type="ECO:0000313" key="2">
    <source>
        <dbReference type="Proteomes" id="UP000321787"/>
    </source>
</evidence>
<proteinExistence type="predicted"/>
<accession>A0A510UEI9</accession>
<keyword evidence="1" id="KW-0648">Protein biosynthesis</keyword>
<comment type="caution">
    <text evidence="1">The sequence shown here is derived from an EMBL/GenBank/DDBJ whole genome shotgun (WGS) entry which is preliminary data.</text>
</comment>
<evidence type="ECO:0000313" key="1">
    <source>
        <dbReference type="EMBL" id="GEK12926.1"/>
    </source>
</evidence>
<keyword evidence="1" id="KW-0251">Elongation factor</keyword>